<dbReference type="Pfam" id="PF13561">
    <property type="entry name" value="adh_short_C2"/>
    <property type="match status" value="1"/>
</dbReference>
<dbReference type="AlphaFoldDB" id="A0A171KPP2"/>
<comment type="similarity">
    <text evidence="1">Belongs to the short-chain dehydrogenases/reductases (SDR) family.</text>
</comment>
<dbReference type="PATRIC" id="fig|206506.3.peg.2988"/>
<protein>
    <submittedName>
        <fullName evidence="3">3-ketoacyl-ACP reductase</fullName>
        <ecNumber evidence="3">1.1.1.100</ecNumber>
    </submittedName>
</protein>
<dbReference type="PRINTS" id="PR00081">
    <property type="entry name" value="GDHRDH"/>
</dbReference>
<evidence type="ECO:0000313" key="3">
    <source>
        <dbReference type="EMBL" id="KKO70859.1"/>
    </source>
</evidence>
<dbReference type="RefSeq" id="WP_068373537.1">
    <property type="nucleotide sequence ID" value="NZ_CP033936.1"/>
</dbReference>
<dbReference type="FunFam" id="3.40.50.720:FF:000084">
    <property type="entry name" value="Short-chain dehydrogenase reductase"/>
    <property type="match status" value="1"/>
</dbReference>
<dbReference type="InterPro" id="IPR002347">
    <property type="entry name" value="SDR_fam"/>
</dbReference>
<dbReference type="STRING" id="206506.AAV32_14035"/>
<dbReference type="PANTHER" id="PTHR43639:SF1">
    <property type="entry name" value="SHORT-CHAIN DEHYDROGENASE_REDUCTASE FAMILY PROTEIN"/>
    <property type="match status" value="1"/>
</dbReference>
<name>A0A171KPP2_9BURK</name>
<organism evidence="3 4">
    <name type="scientific">Kerstersia gyiorum</name>
    <dbReference type="NCBI Taxonomy" id="206506"/>
    <lineage>
        <taxon>Bacteria</taxon>
        <taxon>Pseudomonadati</taxon>
        <taxon>Pseudomonadota</taxon>
        <taxon>Betaproteobacteria</taxon>
        <taxon>Burkholderiales</taxon>
        <taxon>Alcaligenaceae</taxon>
        <taxon>Kerstersia</taxon>
    </lineage>
</organism>
<dbReference type="PRINTS" id="PR00080">
    <property type="entry name" value="SDRFAMILY"/>
</dbReference>
<dbReference type="EC" id="1.1.1.100" evidence="3"/>
<accession>A0A171KPP2</accession>
<dbReference type="OrthoDB" id="7301144at2"/>
<sequence length="261" mass="27352">MPHHNNTAPSLDQQIVLVTGGARGLGAAISQAFLAAGAKVVINYHNSRAAAETLAASAPQQALALQADVRDPAAVRRLFEQAQAHFGSNITTVINNALPSFSFNGDARPHADQLTWEQLQQQAEGALRGSLNTTQAALPGMRAARFGRIVNIGTNLVQNPVVPYHDYTAAKAALLAFTRTLSQDLGPDGITVNMVSGGLLRTTDASSATPEAVFDLIAANTPLRSVTEPAELADAVLFFASPWARAITGQNLVVDGGLVKN</sequence>
<gene>
    <name evidence="3" type="primary">fabG</name>
    <name evidence="3" type="ORF">AAV32_14035</name>
</gene>
<keyword evidence="2 3" id="KW-0560">Oxidoreductase</keyword>
<keyword evidence="4" id="KW-1185">Reference proteome</keyword>
<dbReference type="PANTHER" id="PTHR43639">
    <property type="entry name" value="OXIDOREDUCTASE, SHORT-CHAIN DEHYDROGENASE/REDUCTASE FAMILY (AFU_ORTHOLOGUE AFUA_5G02870)"/>
    <property type="match status" value="1"/>
</dbReference>
<dbReference type="Proteomes" id="UP000078084">
    <property type="component" value="Unassembled WGS sequence"/>
</dbReference>
<reference evidence="3 4" key="1">
    <citation type="submission" date="2015-04" db="EMBL/GenBank/DDBJ databases">
        <title>Genome sequence of Kerstersia gyiorum CG1.</title>
        <authorList>
            <person name="Greninger A.L."/>
            <person name="Kozyreva V."/>
            <person name="Chaturvedi V."/>
        </authorList>
    </citation>
    <scope>NUCLEOTIDE SEQUENCE [LARGE SCALE GENOMIC DNA]</scope>
    <source>
        <strain evidence="3 4">CG1</strain>
    </source>
</reference>
<dbReference type="GeneID" id="99728262"/>
<evidence type="ECO:0000256" key="1">
    <source>
        <dbReference type="ARBA" id="ARBA00006484"/>
    </source>
</evidence>
<dbReference type="GO" id="GO:0004316">
    <property type="term" value="F:3-oxoacyl-[acyl-carrier-protein] reductase (NADPH) activity"/>
    <property type="evidence" value="ECO:0007669"/>
    <property type="project" value="UniProtKB-EC"/>
</dbReference>
<dbReference type="SUPFAM" id="SSF51735">
    <property type="entry name" value="NAD(P)-binding Rossmann-fold domains"/>
    <property type="match status" value="1"/>
</dbReference>
<evidence type="ECO:0000256" key="2">
    <source>
        <dbReference type="ARBA" id="ARBA00023002"/>
    </source>
</evidence>
<dbReference type="EMBL" id="LBNE01000011">
    <property type="protein sequence ID" value="KKO70859.1"/>
    <property type="molecule type" value="Genomic_DNA"/>
</dbReference>
<evidence type="ECO:0000313" key="4">
    <source>
        <dbReference type="Proteomes" id="UP000078084"/>
    </source>
</evidence>
<dbReference type="NCBIfam" id="NF006393">
    <property type="entry name" value="PRK08642.1"/>
    <property type="match status" value="1"/>
</dbReference>
<comment type="caution">
    <text evidence="3">The sequence shown here is derived from an EMBL/GenBank/DDBJ whole genome shotgun (WGS) entry which is preliminary data.</text>
</comment>
<dbReference type="Gene3D" id="3.40.50.720">
    <property type="entry name" value="NAD(P)-binding Rossmann-like Domain"/>
    <property type="match status" value="1"/>
</dbReference>
<dbReference type="InterPro" id="IPR036291">
    <property type="entry name" value="NAD(P)-bd_dom_sf"/>
</dbReference>
<proteinExistence type="inferred from homology"/>